<dbReference type="STRING" id="86630.A0A367JZ93"/>
<evidence type="ECO:0000313" key="7">
    <source>
        <dbReference type="Proteomes" id="UP000252139"/>
    </source>
</evidence>
<evidence type="ECO:0000256" key="5">
    <source>
        <dbReference type="ARBA" id="ARBA00023242"/>
    </source>
</evidence>
<keyword evidence="5" id="KW-0539">Nucleus</keyword>
<evidence type="ECO:0000256" key="1">
    <source>
        <dbReference type="ARBA" id="ARBA00004123"/>
    </source>
</evidence>
<dbReference type="GO" id="GO:0007095">
    <property type="term" value="P:mitotic G2 DNA damage checkpoint signaling"/>
    <property type="evidence" value="ECO:0007669"/>
    <property type="project" value="TreeGrafter"/>
</dbReference>
<dbReference type="GO" id="GO:0006302">
    <property type="term" value="P:double-strand break repair"/>
    <property type="evidence" value="ECO:0007669"/>
    <property type="project" value="TreeGrafter"/>
</dbReference>
<gene>
    <name evidence="6" type="ORF">CU097_013957</name>
</gene>
<dbReference type="OrthoDB" id="547311at2759"/>
<dbReference type="PANTHER" id="PTHR15660">
    <property type="entry name" value="BRISC AND BRCA1-A COMPLEX MEMBER 1"/>
    <property type="match status" value="1"/>
</dbReference>
<dbReference type="InterPro" id="IPR026126">
    <property type="entry name" value="BABAM1"/>
</dbReference>
<dbReference type="AlphaFoldDB" id="A0A367JZ93"/>
<dbReference type="GO" id="GO:0016604">
    <property type="term" value="C:nuclear body"/>
    <property type="evidence" value="ECO:0007669"/>
    <property type="project" value="TreeGrafter"/>
</dbReference>
<sequence length="246" mass="28365">MSNKQTFIDLDETDSLLLKKAIPRQIIFCVDVSKEMNSPLSASIDGGLNNTNLKTSTRLETIIRFIKRYILMNKLIGNKNDKYAFMLLKEKSEWWKPFTLDEQEACTYADMLDEQIDSTSYDSFQLESLFKDISVNANLDDKSTFTQAIVIYSRTRVIPERSLNDEWCVEVRHSSNFTLDVIYLHDLDDQAQLVYDAWNDLDSDQVPGWYYEVVKVLGQDNVSKALCQLLAHPLQRGKQEGIVNVI</sequence>
<accession>A0A367JZ93</accession>
<dbReference type="Proteomes" id="UP000252139">
    <property type="component" value="Unassembled WGS sequence"/>
</dbReference>
<dbReference type="GO" id="GO:0045739">
    <property type="term" value="P:positive regulation of DNA repair"/>
    <property type="evidence" value="ECO:0007669"/>
    <property type="project" value="InterPro"/>
</dbReference>
<evidence type="ECO:0000256" key="2">
    <source>
        <dbReference type="ARBA" id="ARBA00022490"/>
    </source>
</evidence>
<organism evidence="6 7">
    <name type="scientific">Rhizopus azygosporus</name>
    <name type="common">Rhizopus microsporus var. azygosporus</name>
    <dbReference type="NCBI Taxonomy" id="86630"/>
    <lineage>
        <taxon>Eukaryota</taxon>
        <taxon>Fungi</taxon>
        <taxon>Fungi incertae sedis</taxon>
        <taxon>Mucoromycota</taxon>
        <taxon>Mucoromycotina</taxon>
        <taxon>Mucoromycetes</taxon>
        <taxon>Mucorales</taxon>
        <taxon>Mucorineae</taxon>
        <taxon>Rhizopodaceae</taxon>
        <taxon>Rhizopus</taxon>
    </lineage>
</organism>
<reference evidence="6 7" key="1">
    <citation type="journal article" date="2018" name="G3 (Bethesda)">
        <title>Phylogenetic and Phylogenomic Definition of Rhizopus Species.</title>
        <authorList>
            <person name="Gryganskyi A.P."/>
            <person name="Golan J."/>
            <person name="Dolatabadi S."/>
            <person name="Mondo S."/>
            <person name="Robb S."/>
            <person name="Idnurm A."/>
            <person name="Muszewska A."/>
            <person name="Steczkiewicz K."/>
            <person name="Masonjones S."/>
            <person name="Liao H.L."/>
            <person name="Gajdeczka M.T."/>
            <person name="Anike F."/>
            <person name="Vuek A."/>
            <person name="Anishchenko I.M."/>
            <person name="Voigt K."/>
            <person name="de Hoog G.S."/>
            <person name="Smith M.E."/>
            <person name="Heitman J."/>
            <person name="Vilgalys R."/>
            <person name="Stajich J.E."/>
        </authorList>
    </citation>
    <scope>NUCLEOTIDE SEQUENCE [LARGE SCALE GENOMIC DNA]</scope>
    <source>
        <strain evidence="6 7">CBS 357.93</strain>
    </source>
</reference>
<dbReference type="PANTHER" id="PTHR15660:SF1">
    <property type="entry name" value="BRISC AND BRCA1-A COMPLEX MEMBER 1"/>
    <property type="match status" value="1"/>
</dbReference>
<keyword evidence="4" id="KW-0234">DNA repair</keyword>
<name>A0A367JZ93_RHIAZ</name>
<comment type="caution">
    <text evidence="6">The sequence shown here is derived from an EMBL/GenBank/DDBJ whole genome shotgun (WGS) entry which is preliminary data.</text>
</comment>
<keyword evidence="2" id="KW-0963">Cytoplasm</keyword>
<dbReference type="EMBL" id="PJQL01000490">
    <property type="protein sequence ID" value="RCH95215.1"/>
    <property type="molecule type" value="Genomic_DNA"/>
</dbReference>
<comment type="subcellular location">
    <subcellularLocation>
        <location evidence="1">Nucleus</location>
    </subcellularLocation>
</comment>
<dbReference type="CDD" id="cd21502">
    <property type="entry name" value="vWA_BABAM1"/>
    <property type="match status" value="1"/>
</dbReference>
<evidence type="ECO:0000256" key="4">
    <source>
        <dbReference type="ARBA" id="ARBA00023204"/>
    </source>
</evidence>
<protein>
    <recommendedName>
        <fullName evidence="8">BRISC and BRCA1-A complex member 1</fullName>
    </recommendedName>
</protein>
<keyword evidence="7" id="KW-1185">Reference proteome</keyword>
<proteinExistence type="predicted"/>
<evidence type="ECO:0000256" key="3">
    <source>
        <dbReference type="ARBA" id="ARBA00022763"/>
    </source>
</evidence>
<keyword evidence="3" id="KW-0227">DNA damage</keyword>
<evidence type="ECO:0000313" key="6">
    <source>
        <dbReference type="EMBL" id="RCH95215.1"/>
    </source>
</evidence>
<dbReference type="GO" id="GO:0070552">
    <property type="term" value="C:BRISC complex"/>
    <property type="evidence" value="ECO:0007669"/>
    <property type="project" value="InterPro"/>
</dbReference>
<evidence type="ECO:0008006" key="8">
    <source>
        <dbReference type="Google" id="ProtNLM"/>
    </source>
</evidence>